<evidence type="ECO:0000313" key="2">
    <source>
        <dbReference type="Proteomes" id="UP000320876"/>
    </source>
</evidence>
<organism evidence="1 2">
    <name type="scientific">Amycolatopsis cihanbeyliensis</name>
    <dbReference type="NCBI Taxonomy" id="1128664"/>
    <lineage>
        <taxon>Bacteria</taxon>
        <taxon>Bacillati</taxon>
        <taxon>Actinomycetota</taxon>
        <taxon>Actinomycetes</taxon>
        <taxon>Pseudonocardiales</taxon>
        <taxon>Pseudonocardiaceae</taxon>
        <taxon>Amycolatopsis</taxon>
    </lineage>
</organism>
<name>A0A542DLI0_AMYCI</name>
<dbReference type="RefSeq" id="WP_281287405.1">
    <property type="nucleotide sequence ID" value="NZ_VFML01000001.1"/>
</dbReference>
<gene>
    <name evidence="1" type="ORF">FB471_3708</name>
</gene>
<proteinExistence type="predicted"/>
<evidence type="ECO:0000313" key="1">
    <source>
        <dbReference type="EMBL" id="TQJ03933.1"/>
    </source>
</evidence>
<comment type="caution">
    <text evidence="1">The sequence shown here is derived from an EMBL/GenBank/DDBJ whole genome shotgun (WGS) entry which is preliminary data.</text>
</comment>
<dbReference type="EMBL" id="VFML01000001">
    <property type="protein sequence ID" value="TQJ03933.1"/>
    <property type="molecule type" value="Genomic_DNA"/>
</dbReference>
<keyword evidence="2" id="KW-1185">Reference proteome</keyword>
<dbReference type="AlphaFoldDB" id="A0A542DLI0"/>
<reference evidence="1 2" key="1">
    <citation type="submission" date="2019-06" db="EMBL/GenBank/DDBJ databases">
        <title>Sequencing the genomes of 1000 actinobacteria strains.</title>
        <authorList>
            <person name="Klenk H.-P."/>
        </authorList>
    </citation>
    <scope>NUCLEOTIDE SEQUENCE [LARGE SCALE GENOMIC DNA]</scope>
    <source>
        <strain evidence="1 2">DSM 45679</strain>
    </source>
</reference>
<dbReference type="Proteomes" id="UP000320876">
    <property type="component" value="Unassembled WGS sequence"/>
</dbReference>
<accession>A0A542DLI0</accession>
<sequence length="40" mass="4183">MSIGVGHAVHSALARGWPLVTDQADTARALSPLIDTDELP</sequence>
<protein>
    <submittedName>
        <fullName evidence="1">Uncharacterized protein</fullName>
    </submittedName>
</protein>